<keyword evidence="4" id="KW-0210">Decarboxylase</keyword>
<dbReference type="PANTHER" id="PTHR43452:SF30">
    <property type="entry name" value="PYRUVATE DECARBOXYLASE ISOZYME 1-RELATED"/>
    <property type="match status" value="1"/>
</dbReference>
<dbReference type="EMBL" id="CP004006">
    <property type="protein sequence ID" value="AHE66401.1"/>
    <property type="molecule type" value="Genomic_DNA"/>
</dbReference>
<accession>W0BCI7</accession>
<keyword evidence="9" id="KW-1185">Reference proteome</keyword>
<dbReference type="GO" id="GO:0005829">
    <property type="term" value="C:cytosol"/>
    <property type="evidence" value="ECO:0007669"/>
    <property type="project" value="TreeGrafter"/>
</dbReference>
<protein>
    <submittedName>
        <fullName evidence="8">Uncharacterized protein</fullName>
    </submittedName>
</protein>
<keyword evidence="3" id="KW-0479">Metal-binding</keyword>
<dbReference type="InterPro" id="IPR029061">
    <property type="entry name" value="THDP-binding"/>
</dbReference>
<comment type="similarity">
    <text evidence="2">Belongs to the TPP enzyme family.</text>
</comment>
<evidence type="ECO:0000256" key="5">
    <source>
        <dbReference type="ARBA" id="ARBA00022842"/>
    </source>
</evidence>
<keyword evidence="5" id="KW-0460">Magnesium</keyword>
<comment type="cofactor">
    <cofactor evidence="1">
        <name>thiamine diphosphate</name>
        <dbReference type="ChEBI" id="CHEBI:58937"/>
    </cofactor>
</comment>
<gene>
    <name evidence="8" type="ORF">Loa_00833</name>
</gene>
<organism evidence="8 9">
    <name type="scientific">Legionella oakridgensis ATCC 33761 = DSM 21215</name>
    <dbReference type="NCBI Taxonomy" id="1268635"/>
    <lineage>
        <taxon>Bacteria</taxon>
        <taxon>Pseudomonadati</taxon>
        <taxon>Pseudomonadota</taxon>
        <taxon>Gammaproteobacteria</taxon>
        <taxon>Legionellales</taxon>
        <taxon>Legionellaceae</taxon>
        <taxon>Legionella</taxon>
    </lineage>
</organism>
<dbReference type="SUPFAM" id="SSF52518">
    <property type="entry name" value="Thiamin diphosphate-binding fold (THDP-binding)"/>
    <property type="match status" value="1"/>
</dbReference>
<reference evidence="8 9" key="1">
    <citation type="journal article" date="2013" name="Int. J. Med. Microbiol.">
        <title>Legionella oakridgensis ATCC 33761 genome sequence and phenotypic characterization reveals its replication capacity in amoebae.</title>
        <authorList>
            <person name="Brzuszkiewicz E."/>
            <person name="Schulz T."/>
            <person name="Rydzewski K."/>
            <person name="Daniel R."/>
            <person name="Gillmaier N."/>
            <person name="Dittmann C."/>
            <person name="Holland G."/>
            <person name="Schunder E."/>
            <person name="Lautner M."/>
            <person name="Eisenreich W."/>
            <person name="Luck C."/>
            <person name="Heuner K."/>
        </authorList>
    </citation>
    <scope>NUCLEOTIDE SEQUENCE [LARGE SCALE GENOMIC DNA]</scope>
    <source>
        <strain>OR-10</strain>
        <strain evidence="9">ATCC 33761</strain>
    </source>
</reference>
<dbReference type="PANTHER" id="PTHR43452">
    <property type="entry name" value="PYRUVATE DECARBOXYLASE"/>
    <property type="match status" value="1"/>
</dbReference>
<evidence type="ECO:0000313" key="9">
    <source>
        <dbReference type="Proteomes" id="UP000018838"/>
    </source>
</evidence>
<sequence length="82" mass="9544">MIHGPDMIYNDIQSWKYAELPKIFSNHVFTAKVSTENELANAIIQLKSHRDKMSFIEVMMNRKDCPENLHSLVKALNNNKKL</sequence>
<dbReference type="Gene3D" id="3.40.50.970">
    <property type="match status" value="1"/>
</dbReference>
<dbReference type="GO" id="GO:0000949">
    <property type="term" value="P:aromatic amino acid family catabolic process to alcohol via Ehrlich pathway"/>
    <property type="evidence" value="ECO:0007669"/>
    <property type="project" value="TreeGrafter"/>
</dbReference>
<evidence type="ECO:0000256" key="7">
    <source>
        <dbReference type="ARBA" id="ARBA00023239"/>
    </source>
</evidence>
<dbReference type="AlphaFoldDB" id="W0BCI7"/>
<keyword evidence="7" id="KW-0456">Lyase</keyword>
<evidence type="ECO:0000256" key="3">
    <source>
        <dbReference type="ARBA" id="ARBA00022723"/>
    </source>
</evidence>
<dbReference type="InterPro" id="IPR012110">
    <property type="entry name" value="PDC/IPDC-like"/>
</dbReference>
<evidence type="ECO:0000313" key="8">
    <source>
        <dbReference type="EMBL" id="AHE66401.1"/>
    </source>
</evidence>
<dbReference type="GO" id="GO:0004737">
    <property type="term" value="F:pyruvate decarboxylase activity"/>
    <property type="evidence" value="ECO:0007669"/>
    <property type="project" value="TreeGrafter"/>
</dbReference>
<evidence type="ECO:0000256" key="1">
    <source>
        <dbReference type="ARBA" id="ARBA00001964"/>
    </source>
</evidence>
<name>W0BCI7_9GAMM</name>
<dbReference type="KEGG" id="lok:Loa_00833"/>
<proteinExistence type="inferred from homology"/>
<dbReference type="PATRIC" id="fig|1268635.3.peg.837"/>
<evidence type="ECO:0000256" key="6">
    <source>
        <dbReference type="ARBA" id="ARBA00023052"/>
    </source>
</evidence>
<dbReference type="eggNOG" id="COG3961">
    <property type="taxonomic scope" value="Bacteria"/>
</dbReference>
<evidence type="ECO:0000256" key="2">
    <source>
        <dbReference type="ARBA" id="ARBA00007812"/>
    </source>
</evidence>
<keyword evidence="6" id="KW-0786">Thiamine pyrophosphate</keyword>
<evidence type="ECO:0000256" key="4">
    <source>
        <dbReference type="ARBA" id="ARBA00022793"/>
    </source>
</evidence>
<dbReference type="GO" id="GO:0046872">
    <property type="term" value="F:metal ion binding"/>
    <property type="evidence" value="ECO:0007669"/>
    <property type="project" value="UniProtKB-KW"/>
</dbReference>
<dbReference type="Proteomes" id="UP000018838">
    <property type="component" value="Chromosome"/>
</dbReference>
<dbReference type="STRING" id="1268635.Loa_00833"/>
<dbReference type="HOGENOM" id="CLU_013748_5_4_6"/>